<dbReference type="EMBL" id="BSSQ01000013">
    <property type="protein sequence ID" value="GLX68748.1"/>
    <property type="molecule type" value="Genomic_DNA"/>
</dbReference>
<accession>A0ABQ6GHE0</accession>
<comment type="caution">
    <text evidence="1">The sequence shown here is derived from an EMBL/GenBank/DDBJ whole genome shotgun (WGS) entry which is preliminary data.</text>
</comment>
<evidence type="ECO:0000313" key="2">
    <source>
        <dbReference type="Proteomes" id="UP001157114"/>
    </source>
</evidence>
<keyword evidence="2" id="KW-1185">Reference proteome</keyword>
<protein>
    <submittedName>
        <fullName evidence="1">Uncharacterized protein</fullName>
    </submittedName>
</protein>
<evidence type="ECO:0000313" key="1">
    <source>
        <dbReference type="EMBL" id="GLX68748.1"/>
    </source>
</evidence>
<dbReference type="Proteomes" id="UP001157114">
    <property type="component" value="Unassembled WGS sequence"/>
</dbReference>
<dbReference type="RefSeq" id="WP_284239502.1">
    <property type="nucleotide sequence ID" value="NZ_BSSQ01000013.1"/>
</dbReference>
<sequence>MKLEMISTMIDDKLDKRKIRRLKRRAASRANYISVQLAPEEGAVIMDAIFTHVKENRHKPRMKLCMVSRDQGRTWTEEWVDGAVTDPQLSVLKPGDLVRDKEKEFTYEVVTNEGERKITGPFQDDPNSPFYLPEGHLFRIALPLD</sequence>
<organism evidence="1 2">
    <name type="scientific">Paenibacillus glycanilyticus</name>
    <dbReference type="NCBI Taxonomy" id="126569"/>
    <lineage>
        <taxon>Bacteria</taxon>
        <taxon>Bacillati</taxon>
        <taxon>Bacillota</taxon>
        <taxon>Bacilli</taxon>
        <taxon>Bacillales</taxon>
        <taxon>Paenibacillaceae</taxon>
        <taxon>Paenibacillus</taxon>
    </lineage>
</organism>
<reference evidence="1 2" key="1">
    <citation type="submission" date="2023-03" db="EMBL/GenBank/DDBJ databases">
        <title>Draft genome sequence of the bacteria which degrade cell wall of Tricholomamatutake.</title>
        <authorList>
            <person name="Konishi Y."/>
            <person name="Fukuta Y."/>
            <person name="Shirasaka N."/>
        </authorList>
    </citation>
    <scope>NUCLEOTIDE SEQUENCE [LARGE SCALE GENOMIC DNA]</scope>
    <source>
        <strain evidence="2">mu1</strain>
    </source>
</reference>
<name>A0ABQ6GHE0_9BACL</name>
<proteinExistence type="predicted"/>
<gene>
    <name evidence="1" type="ORF">MU1_30930</name>
</gene>